<protein>
    <submittedName>
        <fullName evidence="2">Uncharacterized protein</fullName>
    </submittedName>
</protein>
<evidence type="ECO:0000256" key="1">
    <source>
        <dbReference type="SAM" id="SignalP"/>
    </source>
</evidence>
<organism evidence="2 3">
    <name type="scientific">Aphanomyces astaci</name>
    <name type="common">Crayfish plague agent</name>
    <dbReference type="NCBI Taxonomy" id="112090"/>
    <lineage>
        <taxon>Eukaryota</taxon>
        <taxon>Sar</taxon>
        <taxon>Stramenopiles</taxon>
        <taxon>Oomycota</taxon>
        <taxon>Saprolegniomycetes</taxon>
        <taxon>Saprolegniales</taxon>
        <taxon>Verrucalvaceae</taxon>
        <taxon>Aphanomyces</taxon>
    </lineage>
</organism>
<feature type="chain" id="PRO_5018780576" evidence="1">
    <location>
        <begin position="19"/>
        <end position="218"/>
    </location>
</feature>
<proteinExistence type="predicted"/>
<keyword evidence="3" id="KW-1185">Reference proteome</keyword>
<keyword evidence="1" id="KW-0732">Signal</keyword>
<dbReference type="Proteomes" id="UP000284702">
    <property type="component" value="Unassembled WGS sequence"/>
</dbReference>
<reference evidence="2" key="1">
    <citation type="submission" date="2018-07" db="EMBL/GenBank/DDBJ databases">
        <title>Annotation of Aphanomyces astaci genome assembly.</title>
        <authorList>
            <person name="Studholme D.J."/>
        </authorList>
    </citation>
    <scope>NUCLEOTIDE SEQUENCE [LARGE SCALE GENOMIC DNA]</scope>
    <source>
        <strain evidence="2">Pc</strain>
    </source>
</reference>
<accession>A0A3R7WBX7</accession>
<name>A0A3R7WBX7_APHAT</name>
<dbReference type="EMBL" id="MZMZ02003375">
    <property type="protein sequence ID" value="RQM21846.1"/>
    <property type="molecule type" value="Genomic_DNA"/>
</dbReference>
<dbReference type="AlphaFoldDB" id="A0A3R7WBX7"/>
<evidence type="ECO:0000313" key="2">
    <source>
        <dbReference type="EMBL" id="RQM21846.1"/>
    </source>
</evidence>
<feature type="signal peptide" evidence="1">
    <location>
        <begin position="1"/>
        <end position="18"/>
    </location>
</feature>
<gene>
    <name evidence="2" type="ORF">B5M09_009370</name>
</gene>
<comment type="caution">
    <text evidence="2">The sequence shown here is derived from an EMBL/GenBank/DDBJ whole genome shotgun (WGS) entry which is preliminary data.</text>
</comment>
<sequence>MKLLAALVHAAAAASSQAGAGPLALVFDSLAPDPLVTDPLALGEIIAKYEKSGVQFRSPLAKDGCEAAAYNGVIDCNLGLKLEFVNFTIRTIHVPTNASLWLQADLCPSVEGLPKCENSCTPHARIPIQEFAEEVTFQWTPPSPIELRPYTRYWFTVFTNSENINEAPIWLNGAKEFTTTNDRYTDVRLGYTLFPGKEWSMRPLRDGRKVPSLQVYTS</sequence>
<evidence type="ECO:0000313" key="3">
    <source>
        <dbReference type="Proteomes" id="UP000284702"/>
    </source>
</evidence>
<dbReference type="VEuPathDB" id="FungiDB:H257_19541"/>